<comment type="caution">
    <text evidence="4">The sequence shown here is derived from an EMBL/GenBank/DDBJ whole genome shotgun (WGS) entry which is preliminary data.</text>
</comment>
<dbReference type="GO" id="GO:0006281">
    <property type="term" value="P:DNA repair"/>
    <property type="evidence" value="ECO:0007669"/>
    <property type="project" value="UniProtKB-UniRule"/>
</dbReference>
<evidence type="ECO:0000259" key="2">
    <source>
        <dbReference type="Pfam" id="PF04894"/>
    </source>
</evidence>
<proteinExistence type="inferred from homology"/>
<dbReference type="GO" id="GO:0008270">
    <property type="term" value="F:zinc ion binding"/>
    <property type="evidence" value="ECO:0007669"/>
    <property type="project" value="UniProtKB-UniRule"/>
</dbReference>
<keyword evidence="1" id="KW-0862">Zinc</keyword>
<evidence type="ECO:0000313" key="4">
    <source>
        <dbReference type="EMBL" id="TAJ43548.1"/>
    </source>
</evidence>
<evidence type="ECO:0000259" key="3">
    <source>
        <dbReference type="Pfam" id="PF04895"/>
    </source>
</evidence>
<evidence type="ECO:0000313" key="5">
    <source>
        <dbReference type="Proteomes" id="UP000292580"/>
    </source>
</evidence>
<dbReference type="AlphaFoldDB" id="A0A483CSQ5"/>
<dbReference type="EMBL" id="PGCL01000005">
    <property type="protein sequence ID" value="TAJ43548.1"/>
    <property type="molecule type" value="Genomic_DNA"/>
</dbReference>
<comment type="domain">
    <text evidence="1">Contains a predicted C4 metal binding domain at the N-terminus, which could be a zinc finger DNA binding domain.</text>
</comment>
<dbReference type="Proteomes" id="UP000292580">
    <property type="component" value="Unassembled WGS sequence"/>
</dbReference>
<dbReference type="Pfam" id="PF04894">
    <property type="entry name" value="Nre_N"/>
    <property type="match status" value="1"/>
</dbReference>
<keyword evidence="5" id="KW-1185">Reference proteome</keyword>
<keyword evidence="1" id="KW-0479">Metal-binding</keyword>
<keyword evidence="1" id="KW-0863">Zinc-finger</keyword>
<dbReference type="Pfam" id="PF04895">
    <property type="entry name" value="Nre_C"/>
    <property type="match status" value="1"/>
</dbReference>
<feature type="domain" description="Archaeal Nre C-terminal" evidence="3">
    <location>
        <begin position="279"/>
        <end position="382"/>
    </location>
</feature>
<name>A0A483CSQ5_9EURY</name>
<feature type="domain" description="Archaeal Nre N-terminal" evidence="2">
    <location>
        <begin position="12"/>
        <end position="264"/>
    </location>
</feature>
<dbReference type="PANTHER" id="PTHR38136:SF2">
    <property type="entry name" value="DNA REPAIR PROTEIN"/>
    <property type="match status" value="1"/>
</dbReference>
<evidence type="ECO:0000256" key="1">
    <source>
        <dbReference type="HAMAP-Rule" id="MF_02096"/>
    </source>
</evidence>
<comment type="similarity">
    <text evidence="1">Belongs to the Nre family.</text>
</comment>
<dbReference type="HAMAP" id="MF_02096">
    <property type="entry name" value="Nre"/>
    <property type="match status" value="1"/>
</dbReference>
<gene>
    <name evidence="4" type="ORF">CUJ86_10485</name>
</gene>
<dbReference type="InterPro" id="IPR006978">
    <property type="entry name" value="Nre_N"/>
</dbReference>
<sequence length="382" mass="41627">MMRCAECKGRLFCGLPQCPITSRFHAQVRAAARGREYMGSAPSVFVGSYGYPAVSAGPLMSADADSPPEWVARGLSIEDIVGIRAQTIRGSAQPAAISGQMQEIALSSAPLDVEAGFDRPVSFDLRFDGTVTPVGLSGTIVRLDVIDNARVSRVVDRITSDTDLPAAEACLSLGSDGVDVYQISRLMSVGLLGKKRRIVPTRWAITAVDDTVGTGLKQEIARLSPLTRIEVFSATLHGNTIAVILVPGDWRFEMIEIWGRRSLWAGEEESIVTDGERMKKRGYSPIAGAYYAARLAVLEYLGRTGRSGRAVVVRHAGSEYWAPLGSWVIREATRAAMSSRPVYCATLEEAMTRVDTAIRSPSWRAHSRLIPEMRSQKTLFDF</sequence>
<accession>A0A483CSQ5</accession>
<comment type="function">
    <text evidence="1">Involved in DNA damage repair.</text>
</comment>
<dbReference type="InterPro" id="IPR006979">
    <property type="entry name" value="Nre_C"/>
</dbReference>
<protein>
    <recommendedName>
        <fullName evidence="1">DNA repair protein</fullName>
    </recommendedName>
</protein>
<keyword evidence="1" id="KW-0227">DNA damage</keyword>
<feature type="zinc finger region" description="C4-type" evidence="1">
    <location>
        <begin position="4"/>
        <end position="18"/>
    </location>
</feature>
<dbReference type="InterPro" id="IPR033167">
    <property type="entry name" value="Nre"/>
</dbReference>
<dbReference type="PANTHER" id="PTHR38136">
    <property type="entry name" value="DNA REPAIR PROTEIN"/>
    <property type="match status" value="1"/>
</dbReference>
<keyword evidence="1" id="KW-0234">DNA repair</keyword>
<organism evidence="4 5">
    <name type="scientific">Methanofollis fontis</name>
    <dbReference type="NCBI Taxonomy" id="2052832"/>
    <lineage>
        <taxon>Archaea</taxon>
        <taxon>Methanobacteriati</taxon>
        <taxon>Methanobacteriota</taxon>
        <taxon>Stenosarchaea group</taxon>
        <taxon>Methanomicrobia</taxon>
        <taxon>Methanomicrobiales</taxon>
        <taxon>Methanomicrobiaceae</taxon>
        <taxon>Methanofollis</taxon>
    </lineage>
</organism>
<reference evidence="4 5" key="1">
    <citation type="submission" date="2017-11" db="EMBL/GenBank/DDBJ databases">
        <title>Isolation and Characterization of Methanofollis Species from Methane Seep Offshore SW Taiwan.</title>
        <authorList>
            <person name="Teng N.-H."/>
            <person name="Lai M.-C."/>
            <person name="Chen S.-C."/>
        </authorList>
    </citation>
    <scope>NUCLEOTIDE SEQUENCE [LARGE SCALE GENOMIC DNA]</scope>
    <source>
        <strain evidence="4 5">FWC-SCC2</strain>
    </source>
</reference>